<evidence type="ECO:0000313" key="3">
    <source>
        <dbReference type="Proteomes" id="UP000634136"/>
    </source>
</evidence>
<sequence>MGRSTSAGDGSVFGPLGNTSLEHN</sequence>
<proteinExistence type="predicted"/>
<name>A0A834SWK6_9FABA</name>
<comment type="caution">
    <text evidence="2">The sequence shown here is derived from an EMBL/GenBank/DDBJ whole genome shotgun (WGS) entry which is preliminary data.</text>
</comment>
<evidence type="ECO:0000313" key="2">
    <source>
        <dbReference type="EMBL" id="KAF7810090.1"/>
    </source>
</evidence>
<dbReference type="Proteomes" id="UP000634136">
    <property type="component" value="Unassembled WGS sequence"/>
</dbReference>
<reference evidence="2" key="1">
    <citation type="submission" date="2020-09" db="EMBL/GenBank/DDBJ databases">
        <title>Genome-Enabled Discovery of Anthraquinone Biosynthesis in Senna tora.</title>
        <authorList>
            <person name="Kang S.-H."/>
            <person name="Pandey R.P."/>
            <person name="Lee C.-M."/>
            <person name="Sim J.-S."/>
            <person name="Jeong J.-T."/>
            <person name="Choi B.-S."/>
            <person name="Jung M."/>
            <person name="Ginzburg D."/>
            <person name="Zhao K."/>
            <person name="Won S.Y."/>
            <person name="Oh T.-J."/>
            <person name="Yu Y."/>
            <person name="Kim N.-H."/>
            <person name="Lee O.R."/>
            <person name="Lee T.-H."/>
            <person name="Bashyal P."/>
            <person name="Kim T.-S."/>
            <person name="Lee W.-H."/>
            <person name="Kawkins C."/>
            <person name="Kim C.-K."/>
            <person name="Kim J.S."/>
            <person name="Ahn B.O."/>
            <person name="Rhee S.Y."/>
            <person name="Sohng J.K."/>
        </authorList>
    </citation>
    <scope>NUCLEOTIDE SEQUENCE</scope>
    <source>
        <tissue evidence="2">Leaf</tissue>
    </source>
</reference>
<dbReference type="AlphaFoldDB" id="A0A834SWK6"/>
<gene>
    <name evidence="2" type="ORF">G2W53_036833</name>
</gene>
<evidence type="ECO:0000256" key="1">
    <source>
        <dbReference type="SAM" id="MobiDB-lite"/>
    </source>
</evidence>
<organism evidence="2 3">
    <name type="scientific">Senna tora</name>
    <dbReference type="NCBI Taxonomy" id="362788"/>
    <lineage>
        <taxon>Eukaryota</taxon>
        <taxon>Viridiplantae</taxon>
        <taxon>Streptophyta</taxon>
        <taxon>Embryophyta</taxon>
        <taxon>Tracheophyta</taxon>
        <taxon>Spermatophyta</taxon>
        <taxon>Magnoliopsida</taxon>
        <taxon>eudicotyledons</taxon>
        <taxon>Gunneridae</taxon>
        <taxon>Pentapetalae</taxon>
        <taxon>rosids</taxon>
        <taxon>fabids</taxon>
        <taxon>Fabales</taxon>
        <taxon>Fabaceae</taxon>
        <taxon>Caesalpinioideae</taxon>
        <taxon>Cassia clade</taxon>
        <taxon>Senna</taxon>
    </lineage>
</organism>
<feature type="region of interest" description="Disordered" evidence="1">
    <location>
        <begin position="1"/>
        <end position="24"/>
    </location>
</feature>
<protein>
    <submittedName>
        <fullName evidence="2">Uncharacterized protein</fullName>
    </submittedName>
</protein>
<dbReference type="EMBL" id="JAAIUW010000011">
    <property type="protein sequence ID" value="KAF7810090.1"/>
    <property type="molecule type" value="Genomic_DNA"/>
</dbReference>
<keyword evidence="3" id="KW-1185">Reference proteome</keyword>
<accession>A0A834SWK6</accession>